<name>A0ABU0GTL5_9BACL</name>
<proteinExistence type="predicted"/>
<evidence type="ECO:0000313" key="2">
    <source>
        <dbReference type="Proteomes" id="UP001241988"/>
    </source>
</evidence>
<comment type="caution">
    <text evidence="1">The sequence shown here is derived from an EMBL/GenBank/DDBJ whole genome shotgun (WGS) entry which is preliminary data.</text>
</comment>
<dbReference type="Proteomes" id="UP001241988">
    <property type="component" value="Unassembled WGS sequence"/>
</dbReference>
<reference evidence="1 2" key="1">
    <citation type="submission" date="2023-07" db="EMBL/GenBank/DDBJ databases">
        <title>Genomic Encyclopedia of Type Strains, Phase IV (KMG-IV): sequencing the most valuable type-strain genomes for metagenomic binning, comparative biology and taxonomic classification.</title>
        <authorList>
            <person name="Goeker M."/>
        </authorList>
    </citation>
    <scope>NUCLEOTIDE SEQUENCE [LARGE SCALE GENOMIC DNA]</scope>
    <source>
        <strain evidence="1 2">DSM 16419</strain>
    </source>
</reference>
<gene>
    <name evidence="1" type="ORF">QOZ98_001464</name>
</gene>
<keyword evidence="2" id="KW-1185">Reference proteome</keyword>
<protein>
    <submittedName>
        <fullName evidence="1">Uncharacterized protein</fullName>
    </submittedName>
</protein>
<organism evidence="1 2">
    <name type="scientific">Planomicrobium stackebrandtii</name>
    <dbReference type="NCBI Taxonomy" id="253160"/>
    <lineage>
        <taxon>Bacteria</taxon>
        <taxon>Bacillati</taxon>
        <taxon>Bacillota</taxon>
        <taxon>Bacilli</taxon>
        <taxon>Bacillales</taxon>
        <taxon>Caryophanaceae</taxon>
        <taxon>Planomicrobium</taxon>
    </lineage>
</organism>
<sequence length="34" mass="3901">MSIEQESRMLLCGFLYRTAATDTKNPKDPGWIAR</sequence>
<dbReference type="EMBL" id="JAUSWB010000003">
    <property type="protein sequence ID" value="MDQ0428638.1"/>
    <property type="molecule type" value="Genomic_DNA"/>
</dbReference>
<evidence type="ECO:0000313" key="1">
    <source>
        <dbReference type="EMBL" id="MDQ0428638.1"/>
    </source>
</evidence>
<accession>A0ABU0GTL5</accession>